<keyword evidence="6" id="KW-0735">Signal-anchor</keyword>
<dbReference type="PANTHER" id="PTHR46032:SF6">
    <property type="entry name" value="CMP-N-ACETYLNEURAMINATE-BETA-GALACTOSAMIDE-ALPHA-2,3-SIALYLTRANSFERASE 1"/>
    <property type="match status" value="1"/>
</dbReference>
<dbReference type="Pfam" id="PF00777">
    <property type="entry name" value="Glyco_transf_29"/>
    <property type="match status" value="1"/>
</dbReference>
<evidence type="ECO:0000256" key="4">
    <source>
        <dbReference type="ARBA" id="ARBA00022679"/>
    </source>
</evidence>
<comment type="subcellular location">
    <subcellularLocation>
        <location evidence="1">Golgi apparatus membrane</location>
        <topology evidence="1">Single-pass type II membrane protein</topology>
    </subcellularLocation>
</comment>
<feature type="non-terminal residue" evidence="14">
    <location>
        <position position="371"/>
    </location>
</feature>
<keyword evidence="5" id="KW-0812">Transmembrane</keyword>
<protein>
    <submittedName>
        <fullName evidence="14">CMP-N-acetylneuraminate-beta-galactosamide- alpha-2,3-sialyltransferase 1-like</fullName>
    </submittedName>
</protein>
<evidence type="ECO:0000256" key="2">
    <source>
        <dbReference type="ARBA" id="ARBA00006003"/>
    </source>
</evidence>
<evidence type="ECO:0000256" key="9">
    <source>
        <dbReference type="ARBA" id="ARBA00023136"/>
    </source>
</evidence>
<keyword evidence="8" id="KW-0333">Golgi apparatus</keyword>
<feature type="chain" id="PRO_5042566391" evidence="12">
    <location>
        <begin position="22"/>
        <end position="371"/>
    </location>
</feature>
<feature type="signal peptide" evidence="12">
    <location>
        <begin position="1"/>
        <end position="21"/>
    </location>
</feature>
<evidence type="ECO:0000256" key="10">
    <source>
        <dbReference type="ARBA" id="ARBA00023157"/>
    </source>
</evidence>
<evidence type="ECO:0000256" key="8">
    <source>
        <dbReference type="ARBA" id="ARBA00023034"/>
    </source>
</evidence>
<evidence type="ECO:0000256" key="11">
    <source>
        <dbReference type="ARBA" id="ARBA00023180"/>
    </source>
</evidence>
<comment type="similarity">
    <text evidence="2">Belongs to the glycosyltransferase 29 family.</text>
</comment>
<evidence type="ECO:0000256" key="7">
    <source>
        <dbReference type="ARBA" id="ARBA00022989"/>
    </source>
</evidence>
<dbReference type="Proteomes" id="UP000694890">
    <property type="component" value="Unplaced"/>
</dbReference>
<dbReference type="GO" id="GO:0097503">
    <property type="term" value="P:sialylation"/>
    <property type="evidence" value="ECO:0007669"/>
    <property type="project" value="TreeGrafter"/>
</dbReference>
<keyword evidence="4" id="KW-0808">Transferase</keyword>
<keyword evidence="7" id="KW-1133">Transmembrane helix</keyword>
<dbReference type="GO" id="GO:0000139">
    <property type="term" value="C:Golgi membrane"/>
    <property type="evidence" value="ECO:0007669"/>
    <property type="project" value="UniProtKB-SubCell"/>
</dbReference>
<dbReference type="InterPro" id="IPR051757">
    <property type="entry name" value="Beta-gal_alpha2-3_sialyltrans"/>
</dbReference>
<keyword evidence="3" id="KW-0328">Glycosyltransferase</keyword>
<dbReference type="FunFam" id="3.90.1480.20:FF:000015">
    <property type="entry name" value="Lactosylceramide alpha-2,3-sialyltransferase"/>
    <property type="match status" value="1"/>
</dbReference>
<name>A0AAJ8B345_LATCA</name>
<keyword evidence="12" id="KW-0732">Signal</keyword>
<evidence type="ECO:0000256" key="6">
    <source>
        <dbReference type="ARBA" id="ARBA00022968"/>
    </source>
</evidence>
<dbReference type="InterPro" id="IPR001675">
    <property type="entry name" value="Glyco_trans_29"/>
</dbReference>
<keyword evidence="10" id="KW-1015">Disulfide bond</keyword>
<proteinExistence type="inferred from homology"/>
<dbReference type="GeneID" id="108900337"/>
<dbReference type="InterPro" id="IPR038578">
    <property type="entry name" value="GT29-like_sf"/>
</dbReference>
<organism evidence="13 14">
    <name type="scientific">Lates calcarifer</name>
    <name type="common">Barramundi</name>
    <name type="synonym">Holocentrus calcarifer</name>
    <dbReference type="NCBI Taxonomy" id="8187"/>
    <lineage>
        <taxon>Eukaryota</taxon>
        <taxon>Metazoa</taxon>
        <taxon>Chordata</taxon>
        <taxon>Craniata</taxon>
        <taxon>Vertebrata</taxon>
        <taxon>Euteleostomi</taxon>
        <taxon>Actinopterygii</taxon>
        <taxon>Neopterygii</taxon>
        <taxon>Teleostei</taxon>
        <taxon>Neoteleostei</taxon>
        <taxon>Acanthomorphata</taxon>
        <taxon>Carangaria</taxon>
        <taxon>Carangaria incertae sedis</taxon>
        <taxon>Centropomidae</taxon>
        <taxon>Lates</taxon>
    </lineage>
</organism>
<reference evidence="14" key="1">
    <citation type="submission" date="2025-08" db="UniProtKB">
        <authorList>
            <consortium name="RefSeq"/>
        </authorList>
    </citation>
    <scope>IDENTIFICATION</scope>
    <source>
        <tissue evidence="14">Brain</tissue>
    </source>
</reference>
<evidence type="ECO:0000313" key="14">
    <source>
        <dbReference type="RefSeq" id="XP_050924398.1"/>
    </source>
</evidence>
<dbReference type="AlphaFoldDB" id="A0AAJ8B345"/>
<dbReference type="GO" id="GO:0003836">
    <property type="term" value="F:beta-galactoside (CMP) alpha-2,3-sialyltransferase activity"/>
    <property type="evidence" value="ECO:0007669"/>
    <property type="project" value="TreeGrafter"/>
</dbReference>
<gene>
    <name evidence="14" type="primary">LOC108900337</name>
</gene>
<evidence type="ECO:0000256" key="5">
    <source>
        <dbReference type="ARBA" id="ARBA00022692"/>
    </source>
</evidence>
<accession>A0AAJ8B345</accession>
<evidence type="ECO:0000256" key="12">
    <source>
        <dbReference type="SAM" id="SignalP"/>
    </source>
</evidence>
<evidence type="ECO:0000256" key="3">
    <source>
        <dbReference type="ARBA" id="ARBA00022676"/>
    </source>
</evidence>
<evidence type="ECO:0000313" key="13">
    <source>
        <dbReference type="Proteomes" id="UP000694890"/>
    </source>
</evidence>
<keyword evidence="11" id="KW-0325">Glycoprotein</keyword>
<dbReference type="RefSeq" id="XP_050924398.1">
    <property type="nucleotide sequence ID" value="XM_051068441.1"/>
</dbReference>
<keyword evidence="9" id="KW-0472">Membrane</keyword>
<dbReference type="Gene3D" id="3.90.1480.20">
    <property type="entry name" value="Glycosyl transferase family 29"/>
    <property type="match status" value="1"/>
</dbReference>
<sequence length="371" mass="42368">MTKQRVLIFLFCVISVCVFLGEHVSERLWENFLQHQDTSRCACEKCLSDEDQWFTQRLNKSVEPFLSSKYKLSEDSFRWWTGLQAEKRNFDSYSTTVNTLFKMFPPSPSLIEPSPGRCRTCAVVGNSVNLLGSHYGPLIDFNDVIIRINYGPTKGYEADVGKRTTHRVIYPESASDLDNTTHLVLVPFKIQDLEWLIKALTTGFSGTSYVPVKSNIKANKDLVMVVNPAFMRYVHDTWLEKKGTYPSTGFMTLVLALHICDEAVKHDHRLQCLKSESLLPTLCSRSLRCETTFSLEQWRDNDDGEQECAPSSSASATPPAPLYGRWHHCISSMTKIYPGKESMFRRAGGREFQSWGERLNALLPTVLRRQR</sequence>
<dbReference type="KEGG" id="lcf:108900337"/>
<evidence type="ECO:0000256" key="1">
    <source>
        <dbReference type="ARBA" id="ARBA00004323"/>
    </source>
</evidence>
<dbReference type="PANTHER" id="PTHR46032">
    <property type="entry name" value="ALPHA-2,3-SIALYLTRANSFERASE ST3GAL I ISOFORM X1"/>
    <property type="match status" value="1"/>
</dbReference>